<dbReference type="Proteomes" id="UP000480410">
    <property type="component" value="Unassembled WGS sequence"/>
</dbReference>
<dbReference type="GO" id="GO:0006412">
    <property type="term" value="P:translation"/>
    <property type="evidence" value="ECO:0007669"/>
    <property type="project" value="UniProtKB-UniRule"/>
</dbReference>
<evidence type="ECO:0000313" key="6">
    <source>
        <dbReference type="Proteomes" id="UP000480410"/>
    </source>
</evidence>
<keyword evidence="7" id="KW-1185">Reference proteome</keyword>
<dbReference type="NCBIfam" id="TIGR00002">
    <property type="entry name" value="S16"/>
    <property type="match status" value="1"/>
</dbReference>
<dbReference type="InterPro" id="IPR023803">
    <property type="entry name" value="Ribosomal_bS16_dom_sf"/>
</dbReference>
<dbReference type="GO" id="GO:0003735">
    <property type="term" value="F:structural constituent of ribosome"/>
    <property type="evidence" value="ECO:0007669"/>
    <property type="project" value="InterPro"/>
</dbReference>
<evidence type="ECO:0000313" key="5">
    <source>
        <dbReference type="EMBL" id="NER66481.1"/>
    </source>
</evidence>
<keyword evidence="2 3" id="KW-0687">Ribonucleoprotein</keyword>
<evidence type="ECO:0000256" key="2">
    <source>
        <dbReference type="ARBA" id="ARBA00023274"/>
    </source>
</evidence>
<dbReference type="PANTHER" id="PTHR12919">
    <property type="entry name" value="30S RIBOSOMAL PROTEIN S16"/>
    <property type="match status" value="1"/>
</dbReference>
<protein>
    <recommendedName>
        <fullName evidence="3">Small ribosomal subunit protein bS16</fullName>
    </recommendedName>
</protein>
<proteinExistence type="inferred from homology"/>
<evidence type="ECO:0000313" key="7">
    <source>
        <dbReference type="Proteomes" id="UP000482634"/>
    </source>
</evidence>
<name>A0A6B3NZ85_9PSED</name>
<reference evidence="6 7" key="1">
    <citation type="submission" date="2020-02" db="EMBL/GenBank/DDBJ databases">
        <title>Broccoli isolated Pseudomonas sp.</title>
        <authorList>
            <person name="Fujikawa T."/>
            <person name="Sawada H."/>
        </authorList>
    </citation>
    <scope>NUCLEOTIDE SEQUENCE [LARGE SCALE GENOMIC DNA]</scope>
    <source>
        <strain evidence="5 7">MAFF212427</strain>
        <strain evidence="4 6">MAFF212428</strain>
    </source>
</reference>
<keyword evidence="1 3" id="KW-0689">Ribosomal protein</keyword>
<organism evidence="5 7">
    <name type="scientific">Pseudomonas brassicae</name>
    <dbReference type="NCBI Taxonomy" id="2708063"/>
    <lineage>
        <taxon>Bacteria</taxon>
        <taxon>Pseudomonadati</taxon>
        <taxon>Pseudomonadota</taxon>
        <taxon>Gammaproteobacteria</taxon>
        <taxon>Pseudomonadales</taxon>
        <taxon>Pseudomonadaceae</taxon>
        <taxon>Pseudomonas</taxon>
    </lineage>
</organism>
<comment type="similarity">
    <text evidence="3">Belongs to the bacterial ribosomal protein bS16 family.</text>
</comment>
<dbReference type="Proteomes" id="UP000482634">
    <property type="component" value="Unassembled WGS sequence"/>
</dbReference>
<dbReference type="HAMAP" id="MF_00385">
    <property type="entry name" value="Ribosomal_bS16"/>
    <property type="match status" value="1"/>
</dbReference>
<dbReference type="GO" id="GO:0005737">
    <property type="term" value="C:cytoplasm"/>
    <property type="evidence" value="ECO:0007669"/>
    <property type="project" value="UniProtKB-ARBA"/>
</dbReference>
<dbReference type="InterPro" id="IPR000307">
    <property type="entry name" value="Ribosomal_bS16"/>
</dbReference>
<dbReference type="EMBL" id="JAAHBV010000536">
    <property type="protein sequence ID" value="NER61784.1"/>
    <property type="molecule type" value="Genomic_DNA"/>
</dbReference>
<sequence>MLTIRLARGGSKKRPFYQLTVTDSRNPRDGSHKEHVGFFNPVARGQEVRLSIKEDRVNYWLGVGAQPSERVAQLLKEAAKPRPEHYERDARKCG</sequence>
<evidence type="ECO:0000256" key="1">
    <source>
        <dbReference type="ARBA" id="ARBA00022980"/>
    </source>
</evidence>
<evidence type="ECO:0000313" key="4">
    <source>
        <dbReference type="EMBL" id="NER61784.1"/>
    </source>
</evidence>
<gene>
    <name evidence="3 5" type="primary">rpsP</name>
    <name evidence="4" type="ORF">G3435_21125</name>
    <name evidence="5" type="ORF">G3436_24780</name>
</gene>
<dbReference type="Gene3D" id="3.30.1320.10">
    <property type="match status" value="1"/>
</dbReference>
<accession>A0A6M0D0T7</accession>
<evidence type="ECO:0000256" key="3">
    <source>
        <dbReference type="HAMAP-Rule" id="MF_00385"/>
    </source>
</evidence>
<dbReference type="EMBL" id="JAAHBU010000477">
    <property type="protein sequence ID" value="NER66481.1"/>
    <property type="molecule type" value="Genomic_DNA"/>
</dbReference>
<dbReference type="SUPFAM" id="SSF54565">
    <property type="entry name" value="Ribosomal protein S16"/>
    <property type="match status" value="1"/>
</dbReference>
<dbReference type="AlphaFoldDB" id="A0A6B3NZ85"/>
<dbReference type="RefSeq" id="WP_163950611.1">
    <property type="nucleotide sequence ID" value="NZ_JAAHBU010000477.1"/>
</dbReference>
<dbReference type="Pfam" id="PF00886">
    <property type="entry name" value="Ribosomal_S16"/>
    <property type="match status" value="1"/>
</dbReference>
<dbReference type="GO" id="GO:0015935">
    <property type="term" value="C:small ribosomal subunit"/>
    <property type="evidence" value="ECO:0007669"/>
    <property type="project" value="TreeGrafter"/>
</dbReference>
<comment type="caution">
    <text evidence="5">The sequence shown here is derived from an EMBL/GenBank/DDBJ whole genome shotgun (WGS) entry which is preliminary data.</text>
</comment>
<accession>A0A6B3NZ85</accession>
<dbReference type="PANTHER" id="PTHR12919:SF20">
    <property type="entry name" value="SMALL RIBOSOMAL SUBUNIT PROTEIN BS16M"/>
    <property type="match status" value="1"/>
</dbReference>